<dbReference type="AlphaFoldDB" id="A0A0S3TEH0"/>
<sequence length="85" mass="9308">MTSFTKTNFSLSATSRRGANGGCRGSRSEYVQCSNEEYQEFLRYKSDKSTGHCQFPSVPSVSSARISQSVECQGSWILDSGASNH</sequence>
<gene>
    <name evidence="2" type="primary">Vigan.UMG118000</name>
    <name evidence="2" type="ORF">VIGAN_UM118000</name>
</gene>
<feature type="compositionally biased region" description="Polar residues" evidence="1">
    <location>
        <begin position="1"/>
        <end position="17"/>
    </location>
</feature>
<reference evidence="2" key="1">
    <citation type="journal article" date="2015" name="Sci. Rep.">
        <title>The power of single molecule real-time sequencing technology in the de novo assembly of a eukaryotic genome.</title>
        <authorList>
            <person name="Sakai H."/>
            <person name="Naito K."/>
            <person name="Ogiso-Tanaka E."/>
            <person name="Takahashi Y."/>
            <person name="Iseki K."/>
            <person name="Muto C."/>
            <person name="Satou K."/>
            <person name="Teruya K."/>
            <person name="Shiroma A."/>
            <person name="Shimoji M."/>
            <person name="Hirano T."/>
            <person name="Itoh T."/>
            <person name="Kaga A."/>
            <person name="Tomooka N."/>
        </authorList>
    </citation>
    <scope>NUCLEOTIDE SEQUENCE</scope>
</reference>
<feature type="region of interest" description="Disordered" evidence="1">
    <location>
        <begin position="1"/>
        <end position="26"/>
    </location>
</feature>
<evidence type="ECO:0000313" key="2">
    <source>
        <dbReference type="EMBL" id="BAU03498.1"/>
    </source>
</evidence>
<evidence type="ECO:0000256" key="1">
    <source>
        <dbReference type="SAM" id="MobiDB-lite"/>
    </source>
</evidence>
<dbReference type="EMBL" id="AP015557">
    <property type="protein sequence ID" value="BAU03498.1"/>
    <property type="molecule type" value="Genomic_DNA"/>
</dbReference>
<accession>A0A0S3TEH0</accession>
<feature type="non-terminal residue" evidence="2">
    <location>
        <position position="85"/>
    </location>
</feature>
<name>A0A0S3TEH0_PHAAN</name>
<organism evidence="2">
    <name type="scientific">Vigna angularis var. angularis</name>
    <dbReference type="NCBI Taxonomy" id="157739"/>
    <lineage>
        <taxon>Eukaryota</taxon>
        <taxon>Viridiplantae</taxon>
        <taxon>Streptophyta</taxon>
        <taxon>Embryophyta</taxon>
        <taxon>Tracheophyta</taxon>
        <taxon>Spermatophyta</taxon>
        <taxon>Magnoliopsida</taxon>
        <taxon>eudicotyledons</taxon>
        <taxon>Gunneridae</taxon>
        <taxon>Pentapetalae</taxon>
        <taxon>rosids</taxon>
        <taxon>fabids</taxon>
        <taxon>Fabales</taxon>
        <taxon>Fabaceae</taxon>
        <taxon>Papilionoideae</taxon>
        <taxon>50 kb inversion clade</taxon>
        <taxon>NPAAA clade</taxon>
        <taxon>indigoferoid/millettioid clade</taxon>
        <taxon>Phaseoleae</taxon>
        <taxon>Vigna</taxon>
    </lineage>
</organism>
<protein>
    <submittedName>
        <fullName evidence="2">Uncharacterized protein</fullName>
    </submittedName>
</protein>
<proteinExistence type="predicted"/>